<feature type="non-terminal residue" evidence="3">
    <location>
        <position position="267"/>
    </location>
</feature>
<sequence length="267" mass="29342">PVIHEPCRRGTFNAIALASSYLRERMQVADDAIICVMPVDLFALDDFYEIIKRLPAVLAQSGAELALIGAASLHPSEQYGYIVPKPGGDAEYRSIARFAEKPDKRQARRLIAQQALWNCGIFAFKLEFMLTMLERRKLPVRYNEIMAMFEMLPDASFDREVVERSSNAVVVPFGGPWHDLGSWETLTQQLAEPVNGAGSLSAETDDSCIVNELPVPVHVIGGQGIIVAASPDGILVTRKGLSSEIKKAVPDSESGQAGRYDEKHWGS</sequence>
<dbReference type="InterPro" id="IPR005835">
    <property type="entry name" value="NTP_transferase_dom"/>
</dbReference>
<dbReference type="InterPro" id="IPR029044">
    <property type="entry name" value="Nucleotide-diphossugar_trans"/>
</dbReference>
<feature type="domain" description="Nucleotidyl transferase" evidence="2">
    <location>
        <begin position="3"/>
        <end position="188"/>
    </location>
</feature>
<evidence type="ECO:0000313" key="4">
    <source>
        <dbReference type="Proteomes" id="UP000053750"/>
    </source>
</evidence>
<comment type="caution">
    <text evidence="3">The sequence shown here is derived from an EMBL/GenBank/DDBJ whole genome shotgun (WGS) entry which is preliminary data.</text>
</comment>
<evidence type="ECO:0000313" key="3">
    <source>
        <dbReference type="EMBL" id="EXX89260.1"/>
    </source>
</evidence>
<accession>A0A9W5S1A2</accession>
<reference evidence="3 4" key="1">
    <citation type="submission" date="2014-02" db="EMBL/GenBank/DDBJ databases">
        <title>Genome sequence of Paenibacillus darwinianus reveals adaptive mechanisms for survival in Antarctic soils.</title>
        <authorList>
            <person name="Dsouza M."/>
            <person name="Taylor M.W."/>
            <person name="Turner S.J."/>
            <person name="Aislabie J."/>
        </authorList>
    </citation>
    <scope>NUCLEOTIDE SEQUENCE [LARGE SCALE GENOMIC DNA]</scope>
    <source>
        <strain evidence="3 4">CE1</strain>
    </source>
</reference>
<protein>
    <submittedName>
        <fullName evidence="3">Mannose-1-phosphate guanylyltransferase</fullName>
    </submittedName>
</protein>
<evidence type="ECO:0000256" key="1">
    <source>
        <dbReference type="SAM" id="MobiDB-lite"/>
    </source>
</evidence>
<dbReference type="PANTHER" id="PTHR46390">
    <property type="entry name" value="MANNOSE-1-PHOSPHATE GUANYLYLTRANSFERASE"/>
    <property type="match status" value="1"/>
</dbReference>
<dbReference type="Gene3D" id="3.90.550.10">
    <property type="entry name" value="Spore Coat Polysaccharide Biosynthesis Protein SpsA, Chain A"/>
    <property type="match status" value="1"/>
</dbReference>
<keyword evidence="4" id="KW-1185">Reference proteome</keyword>
<gene>
    <name evidence="3" type="ORF">BG53_00405</name>
</gene>
<dbReference type="SUPFAM" id="SSF53448">
    <property type="entry name" value="Nucleotide-diphospho-sugar transferases"/>
    <property type="match status" value="1"/>
</dbReference>
<dbReference type="EMBL" id="JFHU01000102">
    <property type="protein sequence ID" value="EXX89260.1"/>
    <property type="molecule type" value="Genomic_DNA"/>
</dbReference>
<feature type="non-terminal residue" evidence="3">
    <location>
        <position position="1"/>
    </location>
</feature>
<feature type="region of interest" description="Disordered" evidence="1">
    <location>
        <begin position="247"/>
        <end position="267"/>
    </location>
</feature>
<dbReference type="GO" id="GO:0009298">
    <property type="term" value="P:GDP-mannose biosynthetic process"/>
    <property type="evidence" value="ECO:0007669"/>
    <property type="project" value="TreeGrafter"/>
</dbReference>
<dbReference type="Proteomes" id="UP000053750">
    <property type="component" value="Unassembled WGS sequence"/>
</dbReference>
<dbReference type="SUPFAM" id="SSF159283">
    <property type="entry name" value="Guanosine diphospho-D-mannose pyrophosphorylase/mannose-6-phosphate isomerase linker domain"/>
    <property type="match status" value="1"/>
</dbReference>
<keyword evidence="3" id="KW-0808">Transferase</keyword>
<dbReference type="InterPro" id="IPR051161">
    <property type="entry name" value="Mannose-6P_isomerase_type2"/>
</dbReference>
<name>A0A9W5S1A2_9BACL</name>
<organism evidence="3 4">
    <name type="scientific">Paenibacillus darwinianus</name>
    <dbReference type="NCBI Taxonomy" id="1380763"/>
    <lineage>
        <taxon>Bacteria</taxon>
        <taxon>Bacillati</taxon>
        <taxon>Bacillota</taxon>
        <taxon>Bacilli</taxon>
        <taxon>Bacillales</taxon>
        <taxon>Paenibacillaceae</taxon>
        <taxon>Paenibacillus</taxon>
    </lineage>
</organism>
<dbReference type="AlphaFoldDB" id="A0A9W5S1A2"/>
<dbReference type="RefSeq" id="WP_263281054.1">
    <property type="nucleotide sequence ID" value="NZ_KK082243.1"/>
</dbReference>
<keyword evidence="3" id="KW-0548">Nucleotidyltransferase</keyword>
<dbReference type="GO" id="GO:0004475">
    <property type="term" value="F:mannose-1-phosphate guanylyltransferase (GTP) activity"/>
    <property type="evidence" value="ECO:0007669"/>
    <property type="project" value="TreeGrafter"/>
</dbReference>
<proteinExistence type="predicted"/>
<dbReference type="PANTHER" id="PTHR46390:SF1">
    <property type="entry name" value="MANNOSE-1-PHOSPHATE GUANYLYLTRANSFERASE"/>
    <property type="match status" value="1"/>
</dbReference>
<evidence type="ECO:0000259" key="2">
    <source>
        <dbReference type="Pfam" id="PF00483"/>
    </source>
</evidence>
<dbReference type="Pfam" id="PF00483">
    <property type="entry name" value="NTP_transferase"/>
    <property type="match status" value="1"/>
</dbReference>